<reference evidence="4" key="2">
    <citation type="submission" date="2014-03" db="EMBL/GenBank/DDBJ databases">
        <title>Candidatus Competibacter-lineage genomes retrieved from metagenomes reveal functional metabolic diversity.</title>
        <authorList>
            <person name="McIlroy S.J."/>
            <person name="Albertsen M."/>
            <person name="Andresen E.K."/>
            <person name="Saunders A.M."/>
            <person name="Kristiansen R."/>
            <person name="Stokholm-Bjerregaard M."/>
            <person name="Nielsen K.L."/>
            <person name="Nielsen P.H."/>
        </authorList>
    </citation>
    <scope>NUCLEOTIDE SEQUENCE</scope>
    <source>
        <strain evidence="4">Run_A_D11</strain>
    </source>
</reference>
<dbReference type="Proteomes" id="UP000035760">
    <property type="component" value="Unassembled WGS sequence"/>
</dbReference>
<accession>W6M9K0</accession>
<dbReference type="InterPro" id="IPR028098">
    <property type="entry name" value="Glyco_trans_4-like_N"/>
</dbReference>
<keyword evidence="5" id="KW-1185">Reference proteome</keyword>
<organism evidence="4 5">
    <name type="scientific">Candidatus Competibacter denitrificans Run_A_D11</name>
    <dbReference type="NCBI Taxonomy" id="1400863"/>
    <lineage>
        <taxon>Bacteria</taxon>
        <taxon>Pseudomonadati</taxon>
        <taxon>Pseudomonadota</taxon>
        <taxon>Gammaproteobacteria</taxon>
        <taxon>Candidatus Competibacteraceae</taxon>
        <taxon>Candidatus Competibacter</taxon>
    </lineage>
</organism>
<dbReference type="PANTHER" id="PTHR12526">
    <property type="entry name" value="GLYCOSYLTRANSFERASE"/>
    <property type="match status" value="1"/>
</dbReference>
<sequence length="397" mass="44313">MRKFFRKSVAMSNRGKELTRLCVLLWCWGRRGGGPRYTLHVAQALSRIPTLDLHLSLSRQSELLTETKALNLPIFAVDTYEGVLSAAWRTLVLPQLVRRFLAYLESQQIDLVVNTMIHPWSGWVAPRLRSTKRAYVFTLHDATPHPGDRFIGWEAITRANLKCADGVLVLSDHVRNRLLSHYHYPPERICIVPHGPLAFPRPEAASPRPERARRLLFFGRIRAYKGLSLLLEAFRQIAEHHDDLSLAVVGSGELDARAARLATHPRIHLDNRWIPEHEVAAIFEAADLVVVPCVEASQSGVVEAAYGMGVPVVVTPVGGLCEQVVDGETGLIATAATSEALAEAIITLCTDNTLYSRCREGAQRAGRIEETWDGIAQRLAAFFQQVRDRQLTSPRGY</sequence>
<comment type="caution">
    <text evidence="4">The sequence shown here is derived from an EMBL/GenBank/DDBJ whole genome shotgun (WGS) entry which is preliminary data.</text>
</comment>
<gene>
    <name evidence="4" type="ORF">BN873_90028</name>
</gene>
<dbReference type="GO" id="GO:0016757">
    <property type="term" value="F:glycosyltransferase activity"/>
    <property type="evidence" value="ECO:0007669"/>
    <property type="project" value="UniProtKB-KW"/>
</dbReference>
<evidence type="ECO:0000256" key="1">
    <source>
        <dbReference type="ARBA" id="ARBA00022676"/>
    </source>
</evidence>
<dbReference type="Gene3D" id="3.40.50.2000">
    <property type="entry name" value="Glycogen Phosphorylase B"/>
    <property type="match status" value="2"/>
</dbReference>
<dbReference type="Pfam" id="PF13439">
    <property type="entry name" value="Glyco_transf_4"/>
    <property type="match status" value="1"/>
</dbReference>
<keyword evidence="1" id="KW-0328">Glycosyltransferase</keyword>
<evidence type="ECO:0000313" key="5">
    <source>
        <dbReference type="Proteomes" id="UP000035760"/>
    </source>
</evidence>
<dbReference type="PANTHER" id="PTHR12526:SF510">
    <property type="entry name" value="D-INOSITOL 3-PHOSPHATE GLYCOSYLTRANSFERASE"/>
    <property type="match status" value="1"/>
</dbReference>
<dbReference type="AlphaFoldDB" id="W6M9K0"/>
<evidence type="ECO:0000259" key="3">
    <source>
        <dbReference type="Pfam" id="PF13439"/>
    </source>
</evidence>
<dbReference type="STRING" id="1400863.BN873_90028"/>
<protein>
    <submittedName>
        <fullName evidence="4">Glycosyl transferase, group 1</fullName>
    </submittedName>
</protein>
<feature type="domain" description="Glycosyltransferase subfamily 4-like N-terminal" evidence="3">
    <location>
        <begin position="32"/>
        <end position="195"/>
    </location>
</feature>
<evidence type="ECO:0000313" key="4">
    <source>
        <dbReference type="EMBL" id="CDI04277.1"/>
    </source>
</evidence>
<dbReference type="SUPFAM" id="SSF53756">
    <property type="entry name" value="UDP-Glycosyltransferase/glycogen phosphorylase"/>
    <property type="match status" value="1"/>
</dbReference>
<reference evidence="4" key="1">
    <citation type="submission" date="2013-07" db="EMBL/GenBank/DDBJ databases">
        <authorList>
            <person name="McIlroy S."/>
        </authorList>
    </citation>
    <scope>NUCLEOTIDE SEQUENCE [LARGE SCALE GENOMIC DNA]</scope>
    <source>
        <strain evidence="4">Run_A_D11</strain>
    </source>
</reference>
<keyword evidence="2 4" id="KW-0808">Transferase</keyword>
<evidence type="ECO:0000256" key="2">
    <source>
        <dbReference type="ARBA" id="ARBA00022679"/>
    </source>
</evidence>
<proteinExistence type="predicted"/>
<dbReference type="CDD" id="cd03801">
    <property type="entry name" value="GT4_PimA-like"/>
    <property type="match status" value="1"/>
</dbReference>
<dbReference type="Pfam" id="PF13692">
    <property type="entry name" value="Glyco_trans_1_4"/>
    <property type="match status" value="1"/>
</dbReference>
<name>W6M9K0_9GAMM</name>
<dbReference type="EMBL" id="CBTJ020000102">
    <property type="protein sequence ID" value="CDI04277.1"/>
    <property type="molecule type" value="Genomic_DNA"/>
</dbReference>